<protein>
    <submittedName>
        <fullName evidence="3">Fatty acid desaturase</fullName>
    </submittedName>
</protein>
<accession>A0A1C0U8N5</accession>
<keyword evidence="1" id="KW-1133">Transmembrane helix</keyword>
<proteinExistence type="predicted"/>
<dbReference type="InterPro" id="IPR005804">
    <property type="entry name" value="FA_desaturase_dom"/>
</dbReference>
<reference evidence="3 4" key="1">
    <citation type="submission" date="2015-12" db="EMBL/GenBank/DDBJ databases">
        <title>Genome comparisons provide insights into the role of secondary metabolites in the pathogenic phase of the Photorhabdus life cycle.</title>
        <authorList>
            <person name="Tobias N.J."/>
            <person name="Mishra B."/>
            <person name="Gupta D.K."/>
            <person name="Thines M."/>
            <person name="Stinear T.P."/>
            <person name="Bode H.B."/>
        </authorList>
    </citation>
    <scope>NUCLEOTIDE SEQUENCE [LARGE SCALE GENOMIC DNA]</scope>
    <source>
        <strain evidence="3 4">PB68.1</strain>
    </source>
</reference>
<feature type="domain" description="Fatty acid desaturase" evidence="2">
    <location>
        <begin position="38"/>
        <end position="287"/>
    </location>
</feature>
<dbReference type="Proteomes" id="UP000093476">
    <property type="component" value="Unassembled WGS sequence"/>
</dbReference>
<evidence type="ECO:0000313" key="3">
    <source>
        <dbReference type="EMBL" id="OCQ54243.1"/>
    </source>
</evidence>
<keyword evidence="4" id="KW-1185">Reference proteome</keyword>
<dbReference type="PATRIC" id="fig|286156.4.peg.642"/>
<name>A0A1C0U8N5_9GAMM</name>
<sequence length="318" mass="37464">MAIWRYSYWDSVMFILSILHMIATVTLVVYWDNFTIMSWLGNIVLLTLMTTYNIIVISHFFSHTPWFVSRTMNMFVSILNSMNIGQSVQAYHLSHVRNHHKYNNDRGIGENGPQDTSSTFINGKEIGEHNTLWNYSALGGIITLYNSFVRMFWALFIWHKPLSKVDNGYEKLLSMDGKKKAEELWQLRLDRLFQAVWIIILFTLSWKWALFCYLPSLYFAFALVNIQNYYEHYGAQPENRFANSVSYYGRIYNLLTFNDGYHQEHHISGNTHWKSLPDLRKKYSTKLSAQERVVSPVPAILGFLHKRRPLLHRSINKK</sequence>
<dbReference type="EMBL" id="LOMY01000018">
    <property type="protein sequence ID" value="OCQ54243.1"/>
    <property type="molecule type" value="Genomic_DNA"/>
</dbReference>
<evidence type="ECO:0000256" key="1">
    <source>
        <dbReference type="SAM" id="Phobius"/>
    </source>
</evidence>
<dbReference type="AlphaFoldDB" id="A0A1C0U8N5"/>
<dbReference type="Pfam" id="PF00487">
    <property type="entry name" value="FA_desaturase"/>
    <property type="match status" value="1"/>
</dbReference>
<feature type="transmembrane region" description="Helical" evidence="1">
    <location>
        <begin position="12"/>
        <end position="31"/>
    </location>
</feature>
<gene>
    <name evidence="3" type="ORF">Ppb6_00555</name>
</gene>
<feature type="transmembrane region" description="Helical" evidence="1">
    <location>
        <begin position="43"/>
        <end position="62"/>
    </location>
</feature>
<feature type="transmembrane region" description="Helical" evidence="1">
    <location>
        <begin position="132"/>
        <end position="158"/>
    </location>
</feature>
<feature type="transmembrane region" description="Helical" evidence="1">
    <location>
        <begin position="195"/>
        <end position="221"/>
    </location>
</feature>
<evidence type="ECO:0000259" key="2">
    <source>
        <dbReference type="Pfam" id="PF00487"/>
    </source>
</evidence>
<dbReference type="PANTHER" id="PTHR12879:SF8">
    <property type="entry name" value="SPHINGOLIPID DELTA(4)-DESATURASE DES1"/>
    <property type="match status" value="1"/>
</dbReference>
<dbReference type="GO" id="GO:0046513">
    <property type="term" value="P:ceramide biosynthetic process"/>
    <property type="evidence" value="ECO:0007669"/>
    <property type="project" value="TreeGrafter"/>
</dbReference>
<dbReference type="GO" id="GO:0042284">
    <property type="term" value="F:sphingolipid delta-4 desaturase activity"/>
    <property type="evidence" value="ECO:0007669"/>
    <property type="project" value="TreeGrafter"/>
</dbReference>
<keyword evidence="1" id="KW-0812">Transmembrane</keyword>
<comment type="caution">
    <text evidence="3">The sequence shown here is derived from an EMBL/GenBank/DDBJ whole genome shotgun (WGS) entry which is preliminary data.</text>
</comment>
<dbReference type="RefSeq" id="WP_065822004.1">
    <property type="nucleotide sequence ID" value="NZ_CAWMQZ010000018.1"/>
</dbReference>
<dbReference type="STRING" id="286156.Ppb6_00555"/>
<keyword evidence="1" id="KW-0472">Membrane</keyword>
<dbReference type="GO" id="GO:0016020">
    <property type="term" value="C:membrane"/>
    <property type="evidence" value="ECO:0007669"/>
    <property type="project" value="GOC"/>
</dbReference>
<evidence type="ECO:0000313" key="4">
    <source>
        <dbReference type="Proteomes" id="UP000093476"/>
    </source>
</evidence>
<organism evidence="3 4">
    <name type="scientific">Photorhabdus australis subsp. thailandensis</name>
    <dbReference type="NCBI Taxonomy" id="2805096"/>
    <lineage>
        <taxon>Bacteria</taxon>
        <taxon>Pseudomonadati</taxon>
        <taxon>Pseudomonadota</taxon>
        <taxon>Gammaproteobacteria</taxon>
        <taxon>Enterobacterales</taxon>
        <taxon>Morganellaceae</taxon>
        <taxon>Photorhabdus</taxon>
    </lineage>
</organism>
<dbReference type="PANTHER" id="PTHR12879">
    <property type="entry name" value="SPHINGOLIPID DELTA 4 DESATURASE/C-4 HYDROXYLASE PROTEIN DES2"/>
    <property type="match status" value="1"/>
</dbReference>